<gene>
    <name evidence="3" type="ORF">GCM10022222_79930</name>
</gene>
<evidence type="ECO:0000313" key="3">
    <source>
        <dbReference type="EMBL" id="GAA3583171.1"/>
    </source>
</evidence>
<accession>A0ABP6YI99</accession>
<name>A0ABP6YI99_9PSEU</name>
<evidence type="ECO:0000256" key="2">
    <source>
        <dbReference type="SAM" id="Phobius"/>
    </source>
</evidence>
<proteinExistence type="predicted"/>
<organism evidence="3 4">
    <name type="scientific">Amycolatopsis ultiminotia</name>
    <dbReference type="NCBI Taxonomy" id="543629"/>
    <lineage>
        <taxon>Bacteria</taxon>
        <taxon>Bacillati</taxon>
        <taxon>Actinomycetota</taxon>
        <taxon>Actinomycetes</taxon>
        <taxon>Pseudonocardiales</taxon>
        <taxon>Pseudonocardiaceae</taxon>
        <taxon>Amycolatopsis</taxon>
    </lineage>
</organism>
<keyword evidence="4" id="KW-1185">Reference proteome</keyword>
<keyword evidence="2" id="KW-0472">Membrane</keyword>
<dbReference type="EMBL" id="BAAAZN010000028">
    <property type="protein sequence ID" value="GAA3583171.1"/>
    <property type="molecule type" value="Genomic_DNA"/>
</dbReference>
<dbReference type="Proteomes" id="UP001500689">
    <property type="component" value="Unassembled WGS sequence"/>
</dbReference>
<evidence type="ECO:0000256" key="1">
    <source>
        <dbReference type="SAM" id="MobiDB-lite"/>
    </source>
</evidence>
<feature type="region of interest" description="Disordered" evidence="1">
    <location>
        <begin position="34"/>
        <end position="53"/>
    </location>
</feature>
<comment type="caution">
    <text evidence="3">The sequence shown here is derived from an EMBL/GenBank/DDBJ whole genome shotgun (WGS) entry which is preliminary data.</text>
</comment>
<keyword evidence="2" id="KW-1133">Transmembrane helix</keyword>
<evidence type="ECO:0008006" key="5">
    <source>
        <dbReference type="Google" id="ProtNLM"/>
    </source>
</evidence>
<keyword evidence="2" id="KW-0812">Transmembrane</keyword>
<protein>
    <recommendedName>
        <fullName evidence="5">Fibronectin type-III domain-containing protein</fullName>
    </recommendedName>
</protein>
<evidence type="ECO:0000313" key="4">
    <source>
        <dbReference type="Proteomes" id="UP001500689"/>
    </source>
</evidence>
<feature type="transmembrane region" description="Helical" evidence="2">
    <location>
        <begin position="7"/>
        <end position="28"/>
    </location>
</feature>
<sequence length="142" mass="14870">MRGRVRLDFVVGGLVAVGVVGVGLAMLLTGGSEDLSTVARTPPPPAPTAGAGESAVDVRLDAPADHGNQVTLTWTASSGTVDFAVIVAPEGEPNRTVLAQRQHSLTVPVDPLRRYCFEVQATDSRSVYRSAPQPIRGATCHR</sequence>
<reference evidence="4" key="1">
    <citation type="journal article" date="2019" name="Int. J. Syst. Evol. Microbiol.">
        <title>The Global Catalogue of Microorganisms (GCM) 10K type strain sequencing project: providing services to taxonomists for standard genome sequencing and annotation.</title>
        <authorList>
            <consortium name="The Broad Institute Genomics Platform"/>
            <consortium name="The Broad Institute Genome Sequencing Center for Infectious Disease"/>
            <person name="Wu L."/>
            <person name="Ma J."/>
        </authorList>
    </citation>
    <scope>NUCLEOTIDE SEQUENCE [LARGE SCALE GENOMIC DNA]</scope>
    <source>
        <strain evidence="4">JCM 16898</strain>
    </source>
</reference>